<dbReference type="RefSeq" id="WP_021687753.1">
    <property type="nucleotide sequence ID" value="NZ_KI260569.1"/>
</dbReference>
<feature type="binding site" evidence="6">
    <location>
        <position position="92"/>
    </location>
    <ligand>
        <name>S-adenosyl-L-methionine</name>
        <dbReference type="ChEBI" id="CHEBI:59789"/>
    </ligand>
</feature>
<dbReference type="SUPFAM" id="SSF81799">
    <property type="entry name" value="Putative methyltransferase TM0872, insert domain"/>
    <property type="match status" value="1"/>
</dbReference>
<dbReference type="InterPro" id="IPR029063">
    <property type="entry name" value="SAM-dependent_MTases_sf"/>
</dbReference>
<sequence length="322" mass="36119">MTATENTQYVHTPVLLKETLELLSPEVNGTAACDTPLMIDSTLGEGGHSFAFLNRFPSLRIMGLDADAQIQKRARERLSVFGDRMSFYNGWFTDFYAQYPSSLARPDIILFDLGISVFHYECSGRGFSFRSDEKLDMRLNPEQEKNAADLVNGLNENELADVLFNFAQERYSRRIAKAIVLHRRCAPFITAKQLAECVYQAVPGAYRHGFIHPATKTFQALRIAVNGELDKLEQALSDAFAVLKTGGKMGVITFHSLEDKIVKRYFKDLEKHCTCPPEQPICKCGGKTKARSLTRKPVAADADEIQKNPPSRSAKLRCICKL</sequence>
<keyword evidence="2 6" id="KW-0698">rRNA processing</keyword>
<organism evidence="7 8">
    <name type="scientific">Treponema lecithinolyticum ATCC 700332</name>
    <dbReference type="NCBI Taxonomy" id="1321815"/>
    <lineage>
        <taxon>Bacteria</taxon>
        <taxon>Pseudomonadati</taxon>
        <taxon>Spirochaetota</taxon>
        <taxon>Spirochaetia</taxon>
        <taxon>Spirochaetales</taxon>
        <taxon>Treponemataceae</taxon>
        <taxon>Treponema</taxon>
    </lineage>
</organism>
<dbReference type="InterPro" id="IPR023397">
    <property type="entry name" value="SAM-dep_MeTrfase_MraW_recog"/>
</dbReference>
<keyword evidence="3 6" id="KW-0489">Methyltransferase</keyword>
<dbReference type="InterPro" id="IPR002903">
    <property type="entry name" value="RsmH"/>
</dbReference>
<protein>
    <recommendedName>
        <fullName evidence="6">Ribosomal RNA small subunit methyltransferase H</fullName>
        <ecNumber evidence="6">2.1.1.199</ecNumber>
    </recommendedName>
    <alternativeName>
        <fullName evidence="6">16S rRNA m(4)C1402 methyltransferase</fullName>
    </alternativeName>
    <alternativeName>
        <fullName evidence="6">rRNA (cytosine-N(4)-)-methyltransferase RsmH</fullName>
    </alternativeName>
</protein>
<dbReference type="HAMAP" id="MF_01007">
    <property type="entry name" value="16SrRNA_methyltr_H"/>
    <property type="match status" value="1"/>
</dbReference>
<comment type="similarity">
    <text evidence="1 6">Belongs to the methyltransferase superfamily. RsmH family.</text>
</comment>
<keyword evidence="6" id="KW-0963">Cytoplasm</keyword>
<name>A0ABN0NXX1_TRELE</name>
<evidence type="ECO:0000313" key="7">
    <source>
        <dbReference type="EMBL" id="ERJ92391.1"/>
    </source>
</evidence>
<dbReference type="Pfam" id="PF01795">
    <property type="entry name" value="Methyltransf_5"/>
    <property type="match status" value="1"/>
</dbReference>
<evidence type="ECO:0000256" key="1">
    <source>
        <dbReference type="ARBA" id="ARBA00010396"/>
    </source>
</evidence>
<dbReference type="Gene3D" id="1.10.150.170">
    <property type="entry name" value="Putative methyltransferase TM0872, insert domain"/>
    <property type="match status" value="1"/>
</dbReference>
<feature type="binding site" evidence="6">
    <location>
        <position position="65"/>
    </location>
    <ligand>
        <name>S-adenosyl-L-methionine</name>
        <dbReference type="ChEBI" id="CHEBI:59789"/>
    </ligand>
</feature>
<keyword evidence="8" id="KW-1185">Reference proteome</keyword>
<evidence type="ECO:0000256" key="4">
    <source>
        <dbReference type="ARBA" id="ARBA00022679"/>
    </source>
</evidence>
<accession>A0ABN0NXX1</accession>
<dbReference type="PANTHER" id="PTHR11265">
    <property type="entry name" value="S-ADENOSYL-METHYLTRANSFERASE MRAW"/>
    <property type="match status" value="1"/>
</dbReference>
<dbReference type="PIRSF" id="PIRSF004486">
    <property type="entry name" value="MraW"/>
    <property type="match status" value="1"/>
</dbReference>
<comment type="caution">
    <text evidence="7">The sequence shown here is derived from an EMBL/GenBank/DDBJ whole genome shotgun (WGS) entry which is preliminary data.</text>
</comment>
<keyword evidence="5 6" id="KW-0949">S-adenosyl-L-methionine</keyword>
<feature type="binding site" evidence="6">
    <location>
        <position position="112"/>
    </location>
    <ligand>
        <name>S-adenosyl-L-methionine</name>
        <dbReference type="ChEBI" id="CHEBI:59789"/>
    </ligand>
</feature>
<evidence type="ECO:0000313" key="8">
    <source>
        <dbReference type="Proteomes" id="UP000016649"/>
    </source>
</evidence>
<comment type="catalytic activity">
    <reaction evidence="6">
        <text>cytidine(1402) in 16S rRNA + S-adenosyl-L-methionine = N(4)-methylcytidine(1402) in 16S rRNA + S-adenosyl-L-homocysteine + H(+)</text>
        <dbReference type="Rhea" id="RHEA:42928"/>
        <dbReference type="Rhea" id="RHEA-COMP:10286"/>
        <dbReference type="Rhea" id="RHEA-COMP:10287"/>
        <dbReference type="ChEBI" id="CHEBI:15378"/>
        <dbReference type="ChEBI" id="CHEBI:57856"/>
        <dbReference type="ChEBI" id="CHEBI:59789"/>
        <dbReference type="ChEBI" id="CHEBI:74506"/>
        <dbReference type="ChEBI" id="CHEBI:82748"/>
        <dbReference type="EC" id="2.1.1.199"/>
    </reaction>
</comment>
<proteinExistence type="inferred from homology"/>
<dbReference type="EC" id="2.1.1.199" evidence="6"/>
<feature type="binding site" evidence="6">
    <location>
        <position position="119"/>
    </location>
    <ligand>
        <name>S-adenosyl-L-methionine</name>
        <dbReference type="ChEBI" id="CHEBI:59789"/>
    </ligand>
</feature>
<comment type="subcellular location">
    <subcellularLocation>
        <location evidence="6">Cytoplasm</location>
    </subcellularLocation>
</comment>
<evidence type="ECO:0000256" key="5">
    <source>
        <dbReference type="ARBA" id="ARBA00022691"/>
    </source>
</evidence>
<dbReference type="Proteomes" id="UP000016649">
    <property type="component" value="Unassembled WGS sequence"/>
</dbReference>
<dbReference type="SUPFAM" id="SSF53335">
    <property type="entry name" value="S-adenosyl-L-methionine-dependent methyltransferases"/>
    <property type="match status" value="1"/>
</dbReference>
<dbReference type="Gene3D" id="3.40.50.150">
    <property type="entry name" value="Vaccinia Virus protein VP39"/>
    <property type="match status" value="1"/>
</dbReference>
<evidence type="ECO:0000256" key="6">
    <source>
        <dbReference type="HAMAP-Rule" id="MF_01007"/>
    </source>
</evidence>
<keyword evidence="4 6" id="KW-0808">Transferase</keyword>
<dbReference type="NCBIfam" id="TIGR00006">
    <property type="entry name" value="16S rRNA (cytosine(1402)-N(4))-methyltransferase RsmH"/>
    <property type="match status" value="1"/>
</dbReference>
<comment type="function">
    <text evidence="6">Specifically methylates the N4 position of cytidine in position 1402 (C1402) of 16S rRNA.</text>
</comment>
<reference evidence="7 8" key="1">
    <citation type="submission" date="2013-08" db="EMBL/GenBank/DDBJ databases">
        <authorList>
            <person name="Weinstock G."/>
            <person name="Sodergren E."/>
            <person name="Wylie T."/>
            <person name="Fulton L."/>
            <person name="Fulton R."/>
            <person name="Fronick C."/>
            <person name="O'Laughlin M."/>
            <person name="Godfrey J."/>
            <person name="Miner T."/>
            <person name="Herter B."/>
            <person name="Appelbaum E."/>
            <person name="Cordes M."/>
            <person name="Lek S."/>
            <person name="Wollam A."/>
            <person name="Pepin K.H."/>
            <person name="Palsikar V.B."/>
            <person name="Mitreva M."/>
            <person name="Wilson R.K."/>
        </authorList>
    </citation>
    <scope>NUCLEOTIDE SEQUENCE [LARGE SCALE GENOMIC DNA]</scope>
    <source>
        <strain evidence="7 8">ATCC 700332</strain>
    </source>
</reference>
<gene>
    <name evidence="6" type="primary">rsmH</name>
    <name evidence="7" type="ORF">HMPREF9193_01551</name>
</gene>
<feature type="binding site" evidence="6">
    <location>
        <begin position="46"/>
        <end position="48"/>
    </location>
    <ligand>
        <name>S-adenosyl-L-methionine</name>
        <dbReference type="ChEBI" id="CHEBI:59789"/>
    </ligand>
</feature>
<evidence type="ECO:0000256" key="2">
    <source>
        <dbReference type="ARBA" id="ARBA00022552"/>
    </source>
</evidence>
<dbReference type="PANTHER" id="PTHR11265:SF0">
    <property type="entry name" value="12S RRNA N4-METHYLCYTIDINE METHYLTRANSFERASE"/>
    <property type="match status" value="1"/>
</dbReference>
<evidence type="ECO:0000256" key="3">
    <source>
        <dbReference type="ARBA" id="ARBA00022603"/>
    </source>
</evidence>
<dbReference type="EMBL" id="AWVH01000037">
    <property type="protein sequence ID" value="ERJ92391.1"/>
    <property type="molecule type" value="Genomic_DNA"/>
</dbReference>